<dbReference type="InterPro" id="IPR012099">
    <property type="entry name" value="Midasin"/>
</dbReference>
<feature type="compositionally biased region" description="Basic and acidic residues" evidence="11">
    <location>
        <begin position="3919"/>
        <end position="3932"/>
    </location>
</feature>
<feature type="compositionally biased region" description="Basic and acidic residues" evidence="11">
    <location>
        <begin position="3963"/>
        <end position="3983"/>
    </location>
</feature>
<dbReference type="GO" id="GO:0030687">
    <property type="term" value="C:preribosome, large subunit precursor"/>
    <property type="evidence" value="ECO:0007669"/>
    <property type="project" value="TreeGrafter"/>
</dbReference>
<dbReference type="VEuPathDB" id="AmoebaDB:EHI5A_052290"/>
<evidence type="ECO:0000256" key="2">
    <source>
        <dbReference type="ARBA" id="ARBA00004642"/>
    </source>
</evidence>
<dbReference type="FunFam" id="3.40.50.300:FF:001384">
    <property type="entry name" value="Midasin"/>
    <property type="match status" value="1"/>
</dbReference>
<dbReference type="Gene3D" id="3.40.50.410">
    <property type="entry name" value="von Willebrand factor, type A domain"/>
    <property type="match status" value="1"/>
</dbReference>
<keyword evidence="6 9" id="KW-0067">ATP-binding</keyword>
<dbReference type="VEuPathDB" id="AmoebaDB:EHI8A_080350"/>
<feature type="compositionally biased region" description="Basic and acidic residues" evidence="11">
    <location>
        <begin position="4023"/>
        <end position="4076"/>
    </location>
</feature>
<evidence type="ECO:0000256" key="11">
    <source>
        <dbReference type="SAM" id="MobiDB-lite"/>
    </source>
</evidence>
<feature type="domain" description="VWFA" evidence="12">
    <location>
        <begin position="4285"/>
        <end position="4482"/>
    </location>
</feature>
<dbReference type="PANTHER" id="PTHR48103:SF2">
    <property type="entry name" value="MIDASIN"/>
    <property type="match status" value="1"/>
</dbReference>
<feature type="compositionally biased region" description="Polar residues" evidence="11">
    <location>
        <begin position="3994"/>
        <end position="4004"/>
    </location>
</feature>
<dbReference type="PROSITE" id="PS50234">
    <property type="entry name" value="VWFA"/>
    <property type="match status" value="1"/>
</dbReference>
<comment type="subcellular location">
    <subcellularLocation>
        <location evidence="1">Nucleus</location>
        <location evidence="1">Nucleolus</location>
    </subcellularLocation>
    <subcellularLocation>
        <location evidence="2">Nucleus</location>
        <location evidence="2">Nucleoplasm</location>
    </subcellularLocation>
</comment>
<feature type="compositionally biased region" description="Basic and acidic residues" evidence="11">
    <location>
        <begin position="3676"/>
        <end position="3685"/>
    </location>
</feature>
<dbReference type="GO" id="GO:0005524">
    <property type="term" value="F:ATP binding"/>
    <property type="evidence" value="ECO:0007669"/>
    <property type="project" value="UniProtKB-KW"/>
</dbReference>
<protein>
    <recommendedName>
        <fullName evidence="4 9">Midasin</fullName>
    </recommendedName>
</protein>
<dbReference type="InterPro" id="IPR027417">
    <property type="entry name" value="P-loop_NTPase"/>
</dbReference>
<feature type="compositionally biased region" description="Basic and acidic residues" evidence="11">
    <location>
        <begin position="3818"/>
        <end position="3834"/>
    </location>
</feature>
<dbReference type="GO" id="GO:0016887">
    <property type="term" value="F:ATP hydrolysis activity"/>
    <property type="evidence" value="ECO:0007669"/>
    <property type="project" value="InterPro"/>
</dbReference>
<keyword evidence="8 9" id="KW-0539">Nucleus</keyword>
<evidence type="ECO:0000256" key="8">
    <source>
        <dbReference type="ARBA" id="ARBA00023242"/>
    </source>
</evidence>
<feature type="compositionally biased region" description="Acidic residues" evidence="11">
    <location>
        <begin position="3933"/>
        <end position="3942"/>
    </location>
</feature>
<dbReference type="InterPro" id="IPR048617">
    <property type="entry name" value="MDN1_AAA_lid_4"/>
</dbReference>
<dbReference type="InterPro" id="IPR041190">
    <property type="entry name" value="Midasin_AAA_lid_5"/>
</dbReference>
<keyword evidence="10" id="KW-0175">Coiled coil</keyword>
<dbReference type="PANTHER" id="PTHR48103">
    <property type="entry name" value="MIDASIN-RELATED"/>
    <property type="match status" value="1"/>
</dbReference>
<evidence type="ECO:0000256" key="5">
    <source>
        <dbReference type="ARBA" id="ARBA00022741"/>
    </source>
</evidence>
<dbReference type="InterPro" id="IPR040848">
    <property type="entry name" value="AAA_lid_7"/>
</dbReference>
<dbReference type="VEuPathDB" id="AmoebaDB:EHI8A_163630"/>
<dbReference type="Gene3D" id="3.40.50.300">
    <property type="entry name" value="P-loop containing nucleotide triphosphate hydrolases"/>
    <property type="match status" value="6"/>
</dbReference>
<accession>A0A5K1UYT1</accession>
<evidence type="ECO:0000313" key="14">
    <source>
        <dbReference type="Proteomes" id="UP000078387"/>
    </source>
</evidence>
<dbReference type="Pfam" id="PF17867">
    <property type="entry name" value="AAA_lid_7"/>
    <property type="match status" value="2"/>
</dbReference>
<comment type="similarity">
    <text evidence="3 9">Belongs to the midasin family.</text>
</comment>
<dbReference type="InterPro" id="IPR025662">
    <property type="entry name" value="Sigma_54_int_dom_ATP-bd_1"/>
</dbReference>
<dbReference type="GO" id="GO:0005654">
    <property type="term" value="C:nucleoplasm"/>
    <property type="evidence" value="ECO:0007669"/>
    <property type="project" value="UniProtKB-SubCell"/>
</dbReference>
<evidence type="ECO:0000256" key="1">
    <source>
        <dbReference type="ARBA" id="ARBA00004604"/>
    </source>
</evidence>
<feature type="region of interest" description="Disordered" evidence="11">
    <location>
        <begin position="3672"/>
        <end position="4133"/>
    </location>
</feature>
<proteinExistence type="inferred from homology"/>
<evidence type="ECO:0000256" key="10">
    <source>
        <dbReference type="SAM" id="Coils"/>
    </source>
</evidence>
<dbReference type="FunFam" id="3.40.50.300:FF:000142">
    <property type="entry name" value="Midasin"/>
    <property type="match status" value="1"/>
</dbReference>
<evidence type="ECO:0000256" key="9">
    <source>
        <dbReference type="PIRNR" id="PIRNR010340"/>
    </source>
</evidence>
<dbReference type="FunFam" id="3.40.50.300:FF:001887">
    <property type="entry name" value="Midasin"/>
    <property type="match status" value="1"/>
</dbReference>
<dbReference type="Pfam" id="PF17865">
    <property type="entry name" value="AAA_lid_5"/>
    <property type="match status" value="1"/>
</dbReference>
<evidence type="ECO:0000259" key="12">
    <source>
        <dbReference type="PROSITE" id="PS50234"/>
    </source>
</evidence>
<evidence type="ECO:0000256" key="4">
    <source>
        <dbReference type="ARBA" id="ARBA00017143"/>
    </source>
</evidence>
<dbReference type="CDD" id="cd00009">
    <property type="entry name" value="AAA"/>
    <property type="match status" value="1"/>
</dbReference>
<feature type="coiled-coil region" evidence="10">
    <location>
        <begin position="2770"/>
        <end position="2798"/>
    </location>
</feature>
<dbReference type="OMA" id="ILEQWHR"/>
<dbReference type="InterPro" id="IPR011704">
    <property type="entry name" value="ATPase_dyneun-rel_AAA"/>
</dbReference>
<dbReference type="InterPro" id="IPR003593">
    <property type="entry name" value="AAA+_ATPase"/>
</dbReference>
<feature type="compositionally biased region" description="Basic and acidic residues" evidence="11">
    <location>
        <begin position="3702"/>
        <end position="3736"/>
    </location>
</feature>
<feature type="compositionally biased region" description="Basic and acidic residues" evidence="11">
    <location>
        <begin position="4095"/>
        <end position="4132"/>
    </location>
</feature>
<dbReference type="GO" id="GO:0000027">
    <property type="term" value="P:ribosomal large subunit assembly"/>
    <property type="evidence" value="ECO:0007669"/>
    <property type="project" value="InterPro"/>
</dbReference>
<feature type="compositionally biased region" description="Acidic residues" evidence="11">
    <location>
        <begin position="3850"/>
        <end position="3859"/>
    </location>
</feature>
<comment type="function">
    <text evidence="9">Nuclear chaperone required for maturation and nuclear export of pre-60S ribosome subunits.</text>
</comment>
<keyword evidence="5 9" id="KW-0547">Nucleotide-binding</keyword>
<dbReference type="FunFam" id="3.40.50.300:FF:000582">
    <property type="entry name" value="Midasin"/>
    <property type="match status" value="1"/>
</dbReference>
<dbReference type="VEuPathDB" id="AmoebaDB:EHI8A_239760"/>
<dbReference type="InterPro" id="IPR036465">
    <property type="entry name" value="vWFA_dom_sf"/>
</dbReference>
<reference evidence="13 14" key="1">
    <citation type="submission" date="2016-05" db="EMBL/GenBank/DDBJ databases">
        <title>First whole genome sequencing of Entamoeba histolytica HM1:IMSS-clone-6.</title>
        <authorList>
            <person name="Mukherjee Avik.K."/>
            <person name="Izumyama S."/>
            <person name="Nakada-Tsukui K."/>
            <person name="Nozaki T."/>
        </authorList>
    </citation>
    <scope>NUCLEOTIDE SEQUENCE [LARGE SCALE GENOMIC DNA]</scope>
    <source>
        <strain evidence="13 14">HM1:IMSS clone 6</strain>
    </source>
</reference>
<feature type="compositionally biased region" description="Basic and acidic residues" evidence="11">
    <location>
        <begin position="3766"/>
        <end position="3796"/>
    </location>
</feature>
<dbReference type="SUPFAM" id="SSF52540">
    <property type="entry name" value="P-loop containing nucleoside triphosphate hydrolases"/>
    <property type="match status" value="6"/>
</dbReference>
<dbReference type="SMART" id="SM00382">
    <property type="entry name" value="AAA"/>
    <property type="match status" value="5"/>
</dbReference>
<dbReference type="GO" id="GO:0005730">
    <property type="term" value="C:nucleolus"/>
    <property type="evidence" value="ECO:0007669"/>
    <property type="project" value="UniProtKB-SubCell"/>
</dbReference>
<dbReference type="InterPro" id="IPR002035">
    <property type="entry name" value="VWF_A"/>
</dbReference>
<dbReference type="VEuPathDB" id="AmoebaDB:EHI_153780"/>
<evidence type="ECO:0000256" key="3">
    <source>
        <dbReference type="ARBA" id="ARBA00007188"/>
    </source>
</evidence>
<comment type="caution">
    <text evidence="13">The sequence shown here is derived from an EMBL/GenBank/DDBJ whole genome shotgun (WGS) entry which is preliminary data.</text>
</comment>
<feature type="compositionally biased region" description="Acidic residues" evidence="11">
    <location>
        <begin position="3872"/>
        <end position="3916"/>
    </location>
</feature>
<organism evidence="13 14">
    <name type="scientific">Entamoeba histolytica</name>
    <dbReference type="NCBI Taxonomy" id="5759"/>
    <lineage>
        <taxon>Eukaryota</taxon>
        <taxon>Amoebozoa</taxon>
        <taxon>Evosea</taxon>
        <taxon>Archamoebae</taxon>
        <taxon>Mastigamoebida</taxon>
        <taxon>Entamoebidae</taxon>
        <taxon>Entamoeba</taxon>
    </lineage>
</organism>
<dbReference type="Pfam" id="PF07728">
    <property type="entry name" value="AAA_5"/>
    <property type="match status" value="8"/>
</dbReference>
<dbReference type="PIRSF" id="PIRSF010340">
    <property type="entry name" value="Midasin"/>
    <property type="match status" value="1"/>
</dbReference>
<feature type="compositionally biased region" description="Acidic residues" evidence="11">
    <location>
        <begin position="3737"/>
        <end position="3752"/>
    </location>
</feature>
<keyword evidence="7 9" id="KW-0143">Chaperone</keyword>
<dbReference type="GO" id="GO:0000055">
    <property type="term" value="P:ribosomal large subunit export from nucleus"/>
    <property type="evidence" value="ECO:0007669"/>
    <property type="project" value="TreeGrafter"/>
</dbReference>
<dbReference type="VEuPathDB" id="AmoebaDB:EHI7A_028950"/>
<evidence type="ECO:0000256" key="6">
    <source>
        <dbReference type="ARBA" id="ARBA00022840"/>
    </source>
</evidence>
<gene>
    <name evidence="13" type="ORF">CL6EHI_153780</name>
</gene>
<sequence>MKPFVITPFHNTELIIERLLKDSNSILLEGEPGCGKSSLLKYIAEQQHMKMLSVHFGDDVDAKALIGSYITSDSFSEFKWKDGSLTTAVKEGYWFLLEDVDTAPPDVISLILPLLKTRTFFIPNRSESVTVHPNFRLIGTRTLHKGGMKINTFHSILSSHFTIVSMPEMKKEELTQLLLCLYQRIQIIIPTILQCHETIKLKGITGTLRQLLSFCKRVEQKIPLEVKLNQVTTQLKHILLFECDSVYLSNELQRRIEILQVVAQTIQIPSIDFMLNGYKPIIEINNKEITIGHIKLNRNPPPIPPPPENPFPFSKTQHSLVLMEKIADCIINDEPILLVGETGTGKTTMIQQLASLLNQKLIVYNLNQQTESSDLVGGFKPVQLKLLCHPLRIEFIEEFNNVFARNSNEKFINQLNSAYEKQDFNRFLTLIIKACDMVDKKIKTMETSIREHWNNISNKARKYKEQINNKQSGFAFSFIEGDLVKALRNGYWILLDEINLASHDTLERISGLLDGESILLTEIGDVTPIPRHKNFRLFANMNPPTDVGKKDLAPGIKSRFHPIQFDEIIERNDLQMLVRDYLNRIGVQPPAEKIVQFHLKAKQLAHDELFDGAGQRPLFSLRTLCLALQYITDVTPFFGFERALYEGMSMSYLTQLNRISYPIMEKLINETFNKTNNSGSLPKNKEYINYGGYFIEKGDEEIKVDEKYILTETTKKRLESISRIVMSKRYPILLQGPTSAGKTSLVEYLAKATGHRMVRVNNHEQTDVQEYLGSYVPTEDGKLIFQEGILVEAVRKGYWIVLDELNLAPSEVLEALNRLLDFNRELYIPETQETVKPHPQFMLFATQNPPNTYGGRKHLSRAFRNRFIELHFDEIPENELEIILEKRSLIPPSYCKKLVNVLKDLEKQRSMTQFFGGKHSFITLRELFKWADRHANSYEELARDGYFILAEKMRNVNEKQIIQEVLERNLKVKLDFNTIYNCKEFTIAQEICKEIVWTPSMRRLFCLIIECMKHKEPALLIGETGCGKTTVCQIVAHIMNQKLKILNCHQHTETADFIGGMRPVRNKEQTTTKLHNSLKKLFNEDETLNVLLNKYTLNKIKNEEIDKLISEYRTLFKWYDGPLIEAMKNGDMFLIDEINMAEDSVLERLNSVLEPSRMMTIAEKTSNDIEEVIANETFRIFGTMNPGGDFGKRELSPAMRNRFTEIYVKAFEAEGDLLLIVEQKIKKQEERKYAKGIVNFLVWSEQRYGKKVSVRNCLAWTDFMNNCEKIQSSQLKFIHGAHLVVIDSLKNEIPNVIQDCMTALNNALILCGESLNEESMKAITEIPKMIINNNSICVSDFNLESPTNSLVLQQNYCIDAPTTTSNVLHLFRAMTLHKAILMEGSPGVGKTTIIEMLASMLNIHLYRINLSEHTDISDLLGTDLPLEGNSGGFGWCDGLLLRAMKSGSWVLLDELNLASQSVLEGLNSLLDHRATVFIPELNIEVKCPPTFRLFASQNPLGEGSGRKGLPQSFLNRFTEVYVNKMTTNDMEYIIRTIYPVIPQQIVNALIQFIEKLEENICQKKLFGRKGSPWEFNLRDILRFCKLYIEYSSNIENEIHNGKLNTLTFIYNTIFGHRFREIKDQQYAFEIWRSCIGTLNTFIQEESNDYSITQESFRIGEVEMERRYCIEKKAEMNYLLPKQLSVMKGIMKGINNRWLISLIGDSHCGKTSIVRNIAQLTGHIMKEFSMNTSVDTIDLIGGYEQMDFERHRRSFLQDIKDVMMVCNNEKAKEIYQMLLCCVKAKDLENTRRNCIFEDVEMKIIKELNQCINDDFLKEGISHIEILQKKKAIGSFEWVDGIVVKCMQRGYWLMMENVNFCNPTVLDRLNSLFEPNGYLVLNERGVSSDGTPIVIKPHKDFRVIFTSNPINGEISRAMRNRALELFVPSLDDIDIERILVGFNLSIETVRFMLDIHKQCENVSLLHLIRWGKYVGNYGVEALKEGFNTFYVTITSDEKEQERKQSIYEQQQKQKINDEDIVTYDILANTQIKQMNEFIENISIGVLLSKMSVIIPYIYTQFKCDGMSTETNGLNDVLIEALKCYQIEDKMEGNEVISTVMQMIDEKESTQFITILQHLVPNEKLSVLLQIKSILLTVPSKWIKAMLMFVLLIKSLEEKEKQNENNNTIISRSSRKVANVYSKYLVLEQSYCEFLNSVDKTIDSIHELSEQQAFSLLVLRVLFSTIGFCTEINIQKYIILCVLLRSIHPVYIEMTNALFKQYCVDETLIGRLWSHFSQEFYPKHTKEFTELIPSIQKTYDDDSVKTLALLFDSCFRDVVTTIQLPEQQKETYLTPLYNFLKNISVINDVVNNNESTYNPFVYAYQNKQKNDSIYTIPLLSESLGALWKTLPSLPFLPKSNQLKGVSLLYQSVIPRARAYFISNGILDVFSIPTQISLLKDIKNISINSNGDVNSIINKFIVMIQTSLIDIFNTIVNSQQPLEQSIQMISPKLTEYYNNSIRLIQENNEKQEGINLYRYGCFIYNCFMMPCIDPMEYPKYFIEVANSRITIVSTQMETLIKTRALIFGVGFEMFEKFLKTVKDNIENEKEQYNNNVKERNSDIPYEQLYQEFRLFTTSNGNYNKINELFNSIENINDIPSLIGIISHETMWQEQTEFFIEHIQNEYPLFRDITIPILFGLYLLKTGIRIELFKKILKHLRNDNAEKILKSVIAFPVNSDDINEEVSCIGDFILQHIEQNNNSFNNTILKILFVNMEKGYKGDVNGAVKTIVPLLRLMVALKNAEEEEKRRIEEEEAQQFKYKTKTNELAIDEDKEEEEYREEFPDFFADIQDLLQQQSLDIPNTTPIISDKPKKKKARSWITDEDVQFILGFIENVLNEKESNQLFDETMEERNEVFKNMLAEYFDNKDIPLPKEFDWISSPFHTVFIHTKTDLLIHPKEEKLIDLNKDGCVHEIIELMNVLDQLYNHVCKLLEEFPENEMLVKINSIVDRIRGYPKTAPLMKYLVTLHVLFGELQNWQNVAAQYVSLQEEMNRVALVIQKWRSWQLKSWNKLSDNIIEKHKCNARGWFVNVWKMVQEYIASEGNEQYELQFLESMNQFVYKCNYGQFNERIHLLEILIKLTQKIFEINGNNQWNKVNVMFIQIKEYYSLFKTRINEQIEQSIKPIIEKIKDFIKLTKWNDINYAKLQDQTEKSNRKLFAFTKEFDNLLKESIQPIVQSETFESNPSEIEKVQAPEFVPLGILEKINKGNGDRVQEIKYYINKIKTLHSKTLRKCVEDITFKDRDGLKWLELFEDELIGRVKELQETKGKEGVVLKKRALLDVIEMLEGYHLSHSRKTVNLDDISLEMVLRKPCKIEGNIPLIQKINEYHFKTISKFQLFNKVKINASNDLNGKEIEYTQNYVNNLYDMCMKQSSEIRKMQNFVNYLKKVLSILSHDEEKFSKVSHLTLLRNYVFLSRIENVLEDSILVEESLREKFNGMKEKIQKNREVFKNIMEETVLEGNHFMTTKMIENIKSMTNDGKNMISVIEQEIKNIGFNNSQNVLLILKSLKEIDTTIEEEFSSSNKINEMLEECLITCQILFKASSQLNEEENDSFPSIHSFILAGNGVHNNLKEMTENCLTTNTKYMKELLTNVEHVLEDHYITSLHIHKSVRKFTVMCLNTFGTLYKDGFCNQEEKEDDGKQEKGEEFITDGVGMAEGKGINDVSKEIKDQEQLTGLKGEKQQEQNKDEKQDMDKGFDMQDDFDGEEYDEEPNEDGNNKDQEEEDVDRDQIMGDVDKDKREIVDAEMWDKEDNDKSMEEENAIGKGMKGEAEGMGSEEEGNVKEEKEKKKEEHQEQAMEEGNDEKEEKGEEQQEEGQDVEETEKLQTLPGKEQIEEENQEEGGEDDEFKMNEEGEENMSIEEENNNENEEEEQGDQFDIDALNKSDEEAKSVEEEKADGENEDMVETKELEQDLAGDMNQNQDNGKGDMNEERKNNEEVEAEHTPMDAYGVEENTGMKSNAKIDSTQQKEGEGSGNNEENNTKVGDGEGHVNGNSKKEQQELRKVQQEKKGNGDTQNHIEDLTMTEEQKVVDGQKSGDDKDEYVVDETAQQQTIAPAKEEMNIEKMEEEKTGEGEKKNMIEKKERKEEDMKENQQVDGIMEEDTNDVVEKEKVNEQYIRERVIEESTEKNNIFNVAFKENTNDKEMVIEEGEKKQLIDEINEEKIIEIGESEKQQWSMYESKTNQSAMELCEKLRIVLEPSLASQMKGDYRTGKKINMKKVIPYIASGFKKDKIWLRRTRAQKRDYQILVAIDDSQSMIINNAGEMALETVALLSSALTKLEVGELSVVRFGEDVKCVQKFGTTFNEEDGARIVKEFQFNQNNTDMVKLMKSLYVYLHESGLVCQRYNPSIELDVKQIIFILSDGRFSDKKGISKILRDFSSMKTFVVFIVLDNPSNESILEMKSVNFENGQVNVEHYMDTFPFPHYIILHDLNTLPNVLAEALRQWFEMTTQN</sequence>
<dbReference type="Pfam" id="PF21108">
    <property type="entry name" value="MDN1_4th"/>
    <property type="match status" value="1"/>
</dbReference>
<dbReference type="Proteomes" id="UP000078387">
    <property type="component" value="Unassembled WGS sequence"/>
</dbReference>
<dbReference type="EMBL" id="BDEQ01000001">
    <property type="protein sequence ID" value="GAT91632.1"/>
    <property type="molecule type" value="Genomic_DNA"/>
</dbReference>
<dbReference type="SUPFAM" id="SSF53300">
    <property type="entry name" value="vWA-like"/>
    <property type="match status" value="1"/>
</dbReference>
<evidence type="ECO:0000256" key="7">
    <source>
        <dbReference type="ARBA" id="ARBA00023186"/>
    </source>
</evidence>
<feature type="coiled-coil region" evidence="10">
    <location>
        <begin position="2571"/>
        <end position="2598"/>
    </location>
</feature>
<dbReference type="PROSITE" id="PS00675">
    <property type="entry name" value="SIGMA54_INTERACT_1"/>
    <property type="match status" value="1"/>
</dbReference>
<dbReference type="VEuPathDB" id="AmoebaDB:KM1_056160"/>
<name>A0A5K1UYT1_ENTHI</name>
<evidence type="ECO:0000313" key="13">
    <source>
        <dbReference type="EMBL" id="GAT91632.1"/>
    </source>
</evidence>